<dbReference type="GeneID" id="59259099"/>
<evidence type="ECO:0000313" key="2">
    <source>
        <dbReference type="Proteomes" id="UP000531561"/>
    </source>
</evidence>
<name>A0A8H6EIK6_9HELO</name>
<accession>A0A8H6EIK6</accession>
<evidence type="ECO:0000313" key="1">
    <source>
        <dbReference type="EMBL" id="KAF5873556.1"/>
    </source>
</evidence>
<dbReference type="AlphaFoldDB" id="A0A8H6EIK6"/>
<comment type="caution">
    <text evidence="1">The sequence shown here is derived from an EMBL/GenBank/DDBJ whole genome shotgun (WGS) entry which is preliminary data.</text>
</comment>
<organism evidence="1 2">
    <name type="scientific">Botrytis fragariae</name>
    <dbReference type="NCBI Taxonomy" id="1964551"/>
    <lineage>
        <taxon>Eukaryota</taxon>
        <taxon>Fungi</taxon>
        <taxon>Dikarya</taxon>
        <taxon>Ascomycota</taxon>
        <taxon>Pezizomycotina</taxon>
        <taxon>Leotiomycetes</taxon>
        <taxon>Helotiales</taxon>
        <taxon>Sclerotiniaceae</taxon>
        <taxon>Botrytis</taxon>
    </lineage>
</organism>
<dbReference type="Proteomes" id="UP000531561">
    <property type="component" value="Unassembled WGS sequence"/>
</dbReference>
<gene>
    <name evidence="1" type="ORF">Bfra_005019</name>
</gene>
<protein>
    <submittedName>
        <fullName evidence="1">Uncharacterized protein</fullName>
    </submittedName>
</protein>
<reference evidence="1 2" key="1">
    <citation type="journal article" date="2020" name="Phytopathology">
        <title>A high-quality genome resource of Botrytis fragariae, a new and rapidly spreading fungal pathogen causing strawberry gray mold in the U.S.A.</title>
        <authorList>
            <person name="Wu Y."/>
            <person name="Saski C.A."/>
            <person name="Schnabel G."/>
            <person name="Xiao S."/>
            <person name="Hu M."/>
        </authorList>
    </citation>
    <scope>NUCLEOTIDE SEQUENCE [LARGE SCALE GENOMIC DNA]</scope>
    <source>
        <strain evidence="1 2">BVB16</strain>
    </source>
</reference>
<keyword evidence="2" id="KW-1185">Reference proteome</keyword>
<dbReference type="EMBL" id="JABFCT010000008">
    <property type="protein sequence ID" value="KAF5873556.1"/>
    <property type="molecule type" value="Genomic_DNA"/>
</dbReference>
<dbReference type="RefSeq" id="XP_037192502.1">
    <property type="nucleotide sequence ID" value="XM_037335407.1"/>
</dbReference>
<proteinExistence type="predicted"/>
<sequence>MRKDIILDNLGIHQSRKGQYGVEDVNPFITTPSLSLNFTIVAGHTWTPQLLYLVQNGSFL</sequence>